<keyword evidence="1" id="KW-0378">Hydrolase</keyword>
<dbReference type="InterPro" id="IPR030400">
    <property type="entry name" value="Sedolisin_dom"/>
</dbReference>
<feature type="binding site" evidence="1">
    <location>
        <position position="588"/>
    </location>
    <ligand>
        <name>Ca(2+)</name>
        <dbReference type="ChEBI" id="CHEBI:29108"/>
    </ligand>
</feature>
<feature type="active site" description="Charge relay system" evidence="1">
    <location>
        <position position="283"/>
    </location>
</feature>
<gene>
    <name evidence="3" type="ORF">GCM10010994_42270</name>
</gene>
<dbReference type="Proteomes" id="UP000637002">
    <property type="component" value="Unassembled WGS sequence"/>
</dbReference>
<evidence type="ECO:0000313" key="4">
    <source>
        <dbReference type="Proteomes" id="UP000637002"/>
    </source>
</evidence>
<dbReference type="PROSITE" id="PS51695">
    <property type="entry name" value="SEDOLISIN"/>
    <property type="match status" value="1"/>
</dbReference>
<keyword evidence="1" id="KW-0645">Protease</keyword>
<protein>
    <recommendedName>
        <fullName evidence="2">Peptidase S53 domain-containing protein</fullName>
    </recommendedName>
</protein>
<dbReference type="PANTHER" id="PTHR14218:SF15">
    <property type="entry name" value="TRIPEPTIDYL-PEPTIDASE 1"/>
    <property type="match status" value="1"/>
</dbReference>
<comment type="caution">
    <text evidence="3">The sequence shown here is derived from an EMBL/GenBank/DDBJ whole genome shotgun (WGS) entry which is preliminary data.</text>
</comment>
<comment type="cofactor">
    <cofactor evidence="1">
        <name>Ca(2+)</name>
        <dbReference type="ChEBI" id="CHEBI:29108"/>
    </cofactor>
    <text evidence="1">Binds 1 Ca(2+) ion per subunit.</text>
</comment>
<feature type="active site" description="Charge relay system" evidence="1">
    <location>
        <position position="287"/>
    </location>
</feature>
<sequence length="948" mass="97581">MAEIANSSFLDFTSFRTTSATDPYSAYGIDPADVVKTGTTVNVALVLDRANDPTALLGGDWASRQKALIDLKAKGALWSTYGADPAAYQEVVNGLGALGIPLLGDATGSAGYVSSVESRTIWVTLNSENFEKLFGTPLLRVASGDDEGLIFWNGNLSLPNGWDVGGIWPDVESPHAVSNLAGNVSAALPQGPQSIGNSSTVKPAYFAQEIGRQFYNFPETWASQATGTIGLIEPGVGSALPDDVIGTFGQLLDGFREKAGITTPGSTYTQNAAGQYYTGSAGERSLDVGVVASAAPGSTIGLYVGSGLDNDAHATTYTAYQAAFWDTVHNPAVVSSSFGGPQRPAPGSPFSVAANELFVDAALRNISVYAANGDGGSGGEIGTGLTNLYGVYMSPYNMMVGGTAVSSPAQAAADATLTPFTDKVAAGDLATLWQLVCGGLTALPAAGSLTTREIETVWNSYLLSGSLLDPGYLKNDAGSGGADPSHPIPGYQLAYGLHPVTADPLAEPGRGTPEVSALAGGGMFYKTPHEDMTGISDDFGTSAATPFWASIAAHINAEFAAIGLPQLGYANDLFYIASVVAPASFNDITVGNNVSTYIDGGPLTAPIGKDGATATLTPTGYGNEAAPGYDLATGLGTPNAALLARSLSAIATSQYYFDTPDVLAKGSAGWTSPVDQSLIFQSALAADTSLFVGIGTGGLQVAGTAGGAFAWTSQFAQQTLQSDFSSELVTLFDKQAQGSIVQADVESGDAVSVAIGGATVATPQATLSAPYGFVDFVASGSGSTMRAARAVAVAETAKGADDEDAIVRLRQNGENDQQVMFYRVDDYAGKIGDLSPGDPGYDIAALARAYQDETGEIWLQGGGYGEYTEAEITGVDAGSLIAMALKSAGHTYYAFAEANEEVDGAHVPHLWSYGLNTWGWEDLFGGGDRDYNDLVVQLDFTGAAKEVG</sequence>
<dbReference type="GO" id="GO:0004252">
    <property type="term" value="F:serine-type endopeptidase activity"/>
    <property type="evidence" value="ECO:0007669"/>
    <property type="project" value="UniProtKB-UniRule"/>
</dbReference>
<feature type="binding site" evidence="1">
    <location>
        <position position="587"/>
    </location>
    <ligand>
        <name>Ca(2+)</name>
        <dbReference type="ChEBI" id="CHEBI:29108"/>
    </ligand>
</feature>
<dbReference type="AlphaFoldDB" id="A0A916UQ84"/>
<accession>A0A916UQ84</accession>
<keyword evidence="1" id="KW-0106">Calcium</keyword>
<dbReference type="RefSeq" id="WP_188611147.1">
    <property type="nucleotide sequence ID" value="NZ_BMGG01000007.1"/>
</dbReference>
<proteinExistence type="predicted"/>
<feature type="active site" description="Charge relay system" evidence="1">
    <location>
        <position position="542"/>
    </location>
</feature>
<dbReference type="Pfam" id="PF13448">
    <property type="entry name" value="DUF4114"/>
    <property type="match status" value="1"/>
</dbReference>
<keyword evidence="1" id="KW-0720">Serine protease</keyword>
<dbReference type="Gene3D" id="3.40.50.200">
    <property type="entry name" value="Peptidase S8/S53 domain"/>
    <property type="match status" value="1"/>
</dbReference>
<dbReference type="InterPro" id="IPR050819">
    <property type="entry name" value="Tripeptidyl-peptidase_I"/>
</dbReference>
<dbReference type="GO" id="GO:0006508">
    <property type="term" value="P:proteolysis"/>
    <property type="evidence" value="ECO:0007669"/>
    <property type="project" value="UniProtKB-KW"/>
</dbReference>
<keyword evidence="1" id="KW-0479">Metal-binding</keyword>
<name>A0A916UQ84_9HYPH</name>
<reference evidence="3" key="2">
    <citation type="submission" date="2020-09" db="EMBL/GenBank/DDBJ databases">
        <authorList>
            <person name="Sun Q."/>
            <person name="Zhou Y."/>
        </authorList>
    </citation>
    <scope>NUCLEOTIDE SEQUENCE</scope>
    <source>
        <strain evidence="3">CGMCC 1.12919</strain>
    </source>
</reference>
<dbReference type="SUPFAM" id="SSF52743">
    <property type="entry name" value="Subtilisin-like"/>
    <property type="match status" value="1"/>
</dbReference>
<feature type="binding site" evidence="1">
    <location>
        <position position="630"/>
    </location>
    <ligand>
        <name>Ca(2+)</name>
        <dbReference type="ChEBI" id="CHEBI:29108"/>
    </ligand>
</feature>
<evidence type="ECO:0000259" key="2">
    <source>
        <dbReference type="PROSITE" id="PS51695"/>
    </source>
</evidence>
<organism evidence="3 4">
    <name type="scientific">Chelatococcus reniformis</name>
    <dbReference type="NCBI Taxonomy" id="1494448"/>
    <lineage>
        <taxon>Bacteria</taxon>
        <taxon>Pseudomonadati</taxon>
        <taxon>Pseudomonadota</taxon>
        <taxon>Alphaproteobacteria</taxon>
        <taxon>Hyphomicrobiales</taxon>
        <taxon>Chelatococcaceae</taxon>
        <taxon>Chelatococcus</taxon>
    </lineage>
</organism>
<feature type="domain" description="Peptidase S53" evidence="2">
    <location>
        <begin position="205"/>
        <end position="650"/>
    </location>
</feature>
<keyword evidence="4" id="KW-1185">Reference proteome</keyword>
<evidence type="ECO:0000313" key="3">
    <source>
        <dbReference type="EMBL" id="GGC79780.1"/>
    </source>
</evidence>
<dbReference type="InterPro" id="IPR025193">
    <property type="entry name" value="DUF4114"/>
</dbReference>
<feature type="binding site" evidence="1">
    <location>
        <position position="628"/>
    </location>
    <ligand>
        <name>Ca(2+)</name>
        <dbReference type="ChEBI" id="CHEBI:29108"/>
    </ligand>
</feature>
<dbReference type="PANTHER" id="PTHR14218">
    <property type="entry name" value="PROTEASE S8 TRIPEPTIDYL PEPTIDASE I CLN2"/>
    <property type="match status" value="1"/>
</dbReference>
<dbReference type="EMBL" id="BMGG01000007">
    <property type="protein sequence ID" value="GGC79780.1"/>
    <property type="molecule type" value="Genomic_DNA"/>
</dbReference>
<reference evidence="3" key="1">
    <citation type="journal article" date="2014" name="Int. J. Syst. Evol. Microbiol.">
        <title>Complete genome sequence of Corynebacterium casei LMG S-19264T (=DSM 44701T), isolated from a smear-ripened cheese.</title>
        <authorList>
            <consortium name="US DOE Joint Genome Institute (JGI-PGF)"/>
            <person name="Walter F."/>
            <person name="Albersmeier A."/>
            <person name="Kalinowski J."/>
            <person name="Ruckert C."/>
        </authorList>
    </citation>
    <scope>NUCLEOTIDE SEQUENCE</scope>
    <source>
        <strain evidence="3">CGMCC 1.12919</strain>
    </source>
</reference>
<dbReference type="GO" id="GO:0046872">
    <property type="term" value="F:metal ion binding"/>
    <property type="evidence" value="ECO:0007669"/>
    <property type="project" value="UniProtKB-UniRule"/>
</dbReference>
<dbReference type="GO" id="GO:0008240">
    <property type="term" value="F:tripeptidyl-peptidase activity"/>
    <property type="evidence" value="ECO:0007669"/>
    <property type="project" value="TreeGrafter"/>
</dbReference>
<dbReference type="InterPro" id="IPR036852">
    <property type="entry name" value="Peptidase_S8/S53_dom_sf"/>
</dbReference>
<evidence type="ECO:0000256" key="1">
    <source>
        <dbReference type="PROSITE-ProRule" id="PRU01032"/>
    </source>
</evidence>